<evidence type="ECO:0000313" key="2">
    <source>
        <dbReference type="EMBL" id="VDN25946.1"/>
    </source>
</evidence>
<name>A0A183E371_9BILA</name>
<keyword evidence="3" id="KW-1185">Reference proteome</keyword>
<dbReference type="Proteomes" id="UP000271098">
    <property type="component" value="Unassembled WGS sequence"/>
</dbReference>
<dbReference type="WBParaSite" id="GPUH_0001543301-mRNA-1">
    <property type="protein sequence ID" value="GPUH_0001543301-mRNA-1"/>
    <property type="gene ID" value="GPUH_0001543301"/>
</dbReference>
<sequence length="247" mass="28035">MHATFSDLRSSKEDARKLNHVAKRRCNKDKREQLPADEPSMYGESVEKLEQRKTRMRNDNRDYRLADQGSTNSLKMAQVPSWDFINSSFVENSGRAKSSKKRSSLEKFIGPIYENLRIRERPRTRGNEVSGLSFVQLQFDQPEHTAAKKQTTESDFLNTPKYKNKKAPKTISSANELPPLYENLKIAENAFKVADSDQSDSRAIAASDSQRSSKKTRKAGIHLLSAVMIRANLLGVIFVARDTVLLE</sequence>
<organism evidence="4">
    <name type="scientific">Gongylonema pulchrum</name>
    <dbReference type="NCBI Taxonomy" id="637853"/>
    <lineage>
        <taxon>Eukaryota</taxon>
        <taxon>Metazoa</taxon>
        <taxon>Ecdysozoa</taxon>
        <taxon>Nematoda</taxon>
        <taxon>Chromadorea</taxon>
        <taxon>Rhabditida</taxon>
        <taxon>Spirurina</taxon>
        <taxon>Spiruromorpha</taxon>
        <taxon>Spiruroidea</taxon>
        <taxon>Gongylonematidae</taxon>
        <taxon>Gongylonema</taxon>
    </lineage>
</organism>
<reference evidence="2 3" key="2">
    <citation type="submission" date="2018-11" db="EMBL/GenBank/DDBJ databases">
        <authorList>
            <consortium name="Pathogen Informatics"/>
        </authorList>
    </citation>
    <scope>NUCLEOTIDE SEQUENCE [LARGE SCALE GENOMIC DNA]</scope>
</reference>
<proteinExistence type="predicted"/>
<feature type="compositionally biased region" description="Basic and acidic residues" evidence="1">
    <location>
        <begin position="45"/>
        <end position="55"/>
    </location>
</feature>
<dbReference type="EMBL" id="UYRT01082402">
    <property type="protein sequence ID" value="VDN25946.1"/>
    <property type="molecule type" value="Genomic_DNA"/>
</dbReference>
<evidence type="ECO:0000256" key="1">
    <source>
        <dbReference type="SAM" id="MobiDB-lite"/>
    </source>
</evidence>
<evidence type="ECO:0000313" key="4">
    <source>
        <dbReference type="WBParaSite" id="GPUH_0001543301-mRNA-1"/>
    </source>
</evidence>
<evidence type="ECO:0000313" key="3">
    <source>
        <dbReference type="Proteomes" id="UP000271098"/>
    </source>
</evidence>
<dbReference type="AlphaFoldDB" id="A0A183E371"/>
<protein>
    <submittedName>
        <fullName evidence="4">Pre-mRNA-splicing factor SYF2</fullName>
    </submittedName>
</protein>
<feature type="compositionally biased region" description="Basic residues" evidence="1">
    <location>
        <begin position="18"/>
        <end position="28"/>
    </location>
</feature>
<gene>
    <name evidence="2" type="ORF">GPUH_LOCUS15411</name>
</gene>
<accession>A0A183E371</accession>
<feature type="region of interest" description="Disordered" evidence="1">
    <location>
        <begin position="1"/>
        <end position="55"/>
    </location>
</feature>
<reference evidence="4" key="1">
    <citation type="submission" date="2016-06" db="UniProtKB">
        <authorList>
            <consortium name="WormBaseParasite"/>
        </authorList>
    </citation>
    <scope>IDENTIFICATION</scope>
</reference>